<evidence type="ECO:0000256" key="1">
    <source>
        <dbReference type="ARBA" id="ARBA00022723"/>
    </source>
</evidence>
<dbReference type="Pfam" id="PF00596">
    <property type="entry name" value="Aldolase_II"/>
    <property type="match status" value="1"/>
</dbReference>
<keyword evidence="5" id="KW-1185">Reference proteome</keyword>
<dbReference type="PANTHER" id="PTHR22789:SF0">
    <property type="entry name" value="3-OXO-TETRONATE 4-PHOSPHATE DECARBOXYLASE-RELATED"/>
    <property type="match status" value="1"/>
</dbReference>
<dbReference type="EMBL" id="CP019434">
    <property type="protein sequence ID" value="APZ42795.1"/>
    <property type="molecule type" value="Genomic_DNA"/>
</dbReference>
<dbReference type="Proteomes" id="UP000243807">
    <property type="component" value="Chromosome"/>
</dbReference>
<name>A0A1P8UG52_9GAMM</name>
<organism evidence="4 5">
    <name type="scientific">Acidihalobacter ferrooxydans</name>
    <dbReference type="NCBI Taxonomy" id="1765967"/>
    <lineage>
        <taxon>Bacteria</taxon>
        <taxon>Pseudomonadati</taxon>
        <taxon>Pseudomonadota</taxon>
        <taxon>Gammaproteobacteria</taxon>
        <taxon>Chromatiales</taxon>
        <taxon>Ectothiorhodospiraceae</taxon>
        <taxon>Acidihalobacter</taxon>
    </lineage>
</organism>
<dbReference type="OrthoDB" id="9786287at2"/>
<dbReference type="InterPro" id="IPR050197">
    <property type="entry name" value="Aldolase_class_II_sugar_metab"/>
</dbReference>
<dbReference type="STRING" id="1765967.BW247_06570"/>
<dbReference type="GO" id="GO:0046872">
    <property type="term" value="F:metal ion binding"/>
    <property type="evidence" value="ECO:0007669"/>
    <property type="project" value="UniProtKB-KW"/>
</dbReference>
<evidence type="ECO:0000256" key="2">
    <source>
        <dbReference type="ARBA" id="ARBA00023239"/>
    </source>
</evidence>
<dbReference type="GO" id="GO:0005829">
    <property type="term" value="C:cytosol"/>
    <property type="evidence" value="ECO:0007669"/>
    <property type="project" value="TreeGrafter"/>
</dbReference>
<proteinExistence type="predicted"/>
<dbReference type="AlphaFoldDB" id="A0A1P8UG52"/>
<dbReference type="InterPro" id="IPR001303">
    <property type="entry name" value="Aldolase_II/adducin_N"/>
</dbReference>
<gene>
    <name evidence="4" type="ORF">BW247_06570</name>
</gene>
<reference evidence="4 5" key="1">
    <citation type="submission" date="2017-01" db="EMBL/GenBank/DDBJ databases">
        <title>Draft sequence of Acidihalobacter ferrooxidans strain DSM 14175 (strain V8).</title>
        <authorList>
            <person name="Khaleque H.N."/>
            <person name="Ramsay J.P."/>
            <person name="Murphy R.J.T."/>
            <person name="Kaksonen A.H."/>
            <person name="Boxall N.J."/>
            <person name="Watkin E.L.J."/>
        </authorList>
    </citation>
    <scope>NUCLEOTIDE SEQUENCE [LARGE SCALE GENOMIC DNA]</scope>
    <source>
        <strain evidence="4 5">V8</strain>
    </source>
</reference>
<dbReference type="SMART" id="SM01007">
    <property type="entry name" value="Aldolase_II"/>
    <property type="match status" value="1"/>
</dbReference>
<dbReference type="Gene3D" id="3.40.225.10">
    <property type="entry name" value="Class II aldolase/adducin N-terminal domain"/>
    <property type="match status" value="1"/>
</dbReference>
<protein>
    <recommendedName>
        <fullName evidence="3">Class II aldolase/adducin N-terminal domain-containing protein</fullName>
    </recommendedName>
</protein>
<sequence length="218" mass="23374">MPASTPENTLINVADTLQTRGLLFLGAHANLSLREGDRVLMTRGGSVADLHADDLVWLDLNVEAAEQPFEPAYREIISMHTRLYQAREDVGAIIHCHPRHATAFAVAQRAVPAVYEPMLRQDIHRDVPVVPWAPRGSSASVDGILRAFEDPAHVAVLLANHGALVTGATPEQALSRLTAIEEGAEVVLNAIALGGAQPLPDAAYAEVAARMRTFESAA</sequence>
<accession>A0A1P8UG52</accession>
<evidence type="ECO:0000259" key="3">
    <source>
        <dbReference type="SMART" id="SM01007"/>
    </source>
</evidence>
<dbReference type="GO" id="GO:0016832">
    <property type="term" value="F:aldehyde-lyase activity"/>
    <property type="evidence" value="ECO:0007669"/>
    <property type="project" value="TreeGrafter"/>
</dbReference>
<keyword evidence="1" id="KW-0479">Metal-binding</keyword>
<dbReference type="GO" id="GO:0019323">
    <property type="term" value="P:pentose catabolic process"/>
    <property type="evidence" value="ECO:0007669"/>
    <property type="project" value="TreeGrafter"/>
</dbReference>
<evidence type="ECO:0000313" key="4">
    <source>
        <dbReference type="EMBL" id="APZ42795.1"/>
    </source>
</evidence>
<keyword evidence="2" id="KW-0456">Lyase</keyword>
<evidence type="ECO:0000313" key="5">
    <source>
        <dbReference type="Proteomes" id="UP000243807"/>
    </source>
</evidence>
<dbReference type="RefSeq" id="WP_076836444.1">
    <property type="nucleotide sequence ID" value="NZ_CP019434.1"/>
</dbReference>
<dbReference type="PANTHER" id="PTHR22789">
    <property type="entry name" value="FUCULOSE PHOSPHATE ALDOLASE"/>
    <property type="match status" value="1"/>
</dbReference>
<dbReference type="KEGG" id="afy:BW247_06570"/>
<dbReference type="SUPFAM" id="SSF53639">
    <property type="entry name" value="AraD/HMP-PK domain-like"/>
    <property type="match status" value="1"/>
</dbReference>
<feature type="domain" description="Class II aldolase/adducin N-terminal" evidence="3">
    <location>
        <begin position="8"/>
        <end position="188"/>
    </location>
</feature>
<dbReference type="InterPro" id="IPR036409">
    <property type="entry name" value="Aldolase_II/adducin_N_sf"/>
</dbReference>